<feature type="region of interest" description="Disordered" evidence="1">
    <location>
        <begin position="155"/>
        <end position="268"/>
    </location>
</feature>
<accession>A0A1M2VZZ3</accession>
<feature type="region of interest" description="Disordered" evidence="1">
    <location>
        <begin position="101"/>
        <end position="120"/>
    </location>
</feature>
<evidence type="ECO:0000256" key="1">
    <source>
        <dbReference type="SAM" id="MobiDB-lite"/>
    </source>
</evidence>
<feature type="compositionally biased region" description="Polar residues" evidence="1">
    <location>
        <begin position="196"/>
        <end position="205"/>
    </location>
</feature>
<dbReference type="STRING" id="154538.A0A1M2VZZ3"/>
<reference evidence="2 3" key="1">
    <citation type="submission" date="2016-10" db="EMBL/GenBank/DDBJ databases">
        <title>Genome sequence of the basidiomycete white-rot fungus Trametes pubescens.</title>
        <authorList>
            <person name="Makela M.R."/>
            <person name="Granchi Z."/>
            <person name="Peng M."/>
            <person name="De Vries R.P."/>
            <person name="Grigoriev I."/>
            <person name="Riley R."/>
            <person name="Hilden K."/>
        </authorList>
    </citation>
    <scope>NUCLEOTIDE SEQUENCE [LARGE SCALE GENOMIC DNA]</scope>
    <source>
        <strain evidence="2 3">FBCC735</strain>
    </source>
</reference>
<gene>
    <name evidence="2" type="ORF">TRAPUB_10370</name>
</gene>
<dbReference type="EMBL" id="MNAD01000428">
    <property type="protein sequence ID" value="OJT13100.1"/>
    <property type="molecule type" value="Genomic_DNA"/>
</dbReference>
<dbReference type="AlphaFoldDB" id="A0A1M2VZZ3"/>
<sequence>MRSARSLTPHPRNGNPLFELYRIVASAREERQRRIDWEREQEAKAAQRQIALEQQVLDMRQELNMLRTYIGMHPNNPTPPAMQPQTSINTIPTTAHIEPVSPTAELSPQTPLSPASPVSHHPEVHLPMFVEGSSSRPLAARNPYATNASYSTHSPAFSVLSPPPSATPSPQFASAQTTPSTLQTEPSELLAPPTPQSIGPSVTPTPASPKPRANPRKRPRSDAEDESDRNHSSGSEDESDDSSSDRVRASWNVSGRCSTIHVGAALHQ</sequence>
<dbReference type="Proteomes" id="UP000184267">
    <property type="component" value="Unassembled WGS sequence"/>
</dbReference>
<feature type="compositionally biased region" description="Polar residues" evidence="1">
    <location>
        <begin position="104"/>
        <end position="113"/>
    </location>
</feature>
<comment type="caution">
    <text evidence="2">The sequence shown here is derived from an EMBL/GenBank/DDBJ whole genome shotgun (WGS) entry which is preliminary data.</text>
</comment>
<dbReference type="OrthoDB" id="3358418at2759"/>
<organism evidence="2 3">
    <name type="scientific">Trametes pubescens</name>
    <name type="common">White-rot fungus</name>
    <dbReference type="NCBI Taxonomy" id="154538"/>
    <lineage>
        <taxon>Eukaryota</taxon>
        <taxon>Fungi</taxon>
        <taxon>Dikarya</taxon>
        <taxon>Basidiomycota</taxon>
        <taxon>Agaricomycotina</taxon>
        <taxon>Agaricomycetes</taxon>
        <taxon>Polyporales</taxon>
        <taxon>Polyporaceae</taxon>
        <taxon>Trametes</taxon>
    </lineage>
</organism>
<keyword evidence="3" id="KW-1185">Reference proteome</keyword>
<proteinExistence type="predicted"/>
<protein>
    <submittedName>
        <fullName evidence="2">Uncharacterized protein</fullName>
    </submittedName>
</protein>
<evidence type="ECO:0000313" key="3">
    <source>
        <dbReference type="Proteomes" id="UP000184267"/>
    </source>
</evidence>
<evidence type="ECO:0000313" key="2">
    <source>
        <dbReference type="EMBL" id="OJT13100.1"/>
    </source>
</evidence>
<feature type="compositionally biased region" description="Polar residues" evidence="1">
    <location>
        <begin position="168"/>
        <end position="186"/>
    </location>
</feature>
<name>A0A1M2VZZ3_TRAPU</name>